<feature type="non-terminal residue" evidence="1">
    <location>
        <position position="258"/>
    </location>
</feature>
<protein>
    <submittedName>
        <fullName evidence="1">Uncharacterized protein</fullName>
    </submittedName>
</protein>
<sequence>MSKEYTREEMLEWLKKHFKDNGYEVTPYSDEFKPARVPLYCKKEGKICWSKIPGVDNKKLQDFLMKYFDYNWVKNVTFRKTNDGRTIPIHGDKRSAEITISEKEDKVKFKIDDGRIYNLTKKRDKEKDELYIFYIDEIIIEITTARFITKDDFFPSITIGEPPNELTILEASPVRFFQYYFPTARIYYAIPDYVNKNNKFNEFKKVCVNRGIGLLETPQKEIKEIIKSTPLSDQICEQIIKHKLSQENIRERIGDYLE</sequence>
<proteinExistence type="predicted"/>
<name>X1LXA2_9ZZZZ</name>
<organism evidence="1">
    <name type="scientific">marine sediment metagenome</name>
    <dbReference type="NCBI Taxonomy" id="412755"/>
    <lineage>
        <taxon>unclassified sequences</taxon>
        <taxon>metagenomes</taxon>
        <taxon>ecological metagenomes</taxon>
    </lineage>
</organism>
<reference evidence="1" key="1">
    <citation type="journal article" date="2014" name="Front. Microbiol.">
        <title>High frequency of phylogenetically diverse reductive dehalogenase-homologous genes in deep subseafloor sedimentary metagenomes.</title>
        <authorList>
            <person name="Kawai M."/>
            <person name="Futagami T."/>
            <person name="Toyoda A."/>
            <person name="Takaki Y."/>
            <person name="Nishi S."/>
            <person name="Hori S."/>
            <person name="Arai W."/>
            <person name="Tsubouchi T."/>
            <person name="Morono Y."/>
            <person name="Uchiyama I."/>
            <person name="Ito T."/>
            <person name="Fujiyama A."/>
            <person name="Inagaki F."/>
            <person name="Takami H."/>
        </authorList>
    </citation>
    <scope>NUCLEOTIDE SEQUENCE</scope>
    <source>
        <strain evidence="1">Expedition CK06-06</strain>
    </source>
</reference>
<dbReference type="AlphaFoldDB" id="X1LXA2"/>
<comment type="caution">
    <text evidence="1">The sequence shown here is derived from an EMBL/GenBank/DDBJ whole genome shotgun (WGS) entry which is preliminary data.</text>
</comment>
<evidence type="ECO:0000313" key="1">
    <source>
        <dbReference type="EMBL" id="GAI07040.1"/>
    </source>
</evidence>
<gene>
    <name evidence="1" type="ORF">S06H3_19562</name>
</gene>
<dbReference type="EMBL" id="BARV01010027">
    <property type="protein sequence ID" value="GAI07040.1"/>
    <property type="molecule type" value="Genomic_DNA"/>
</dbReference>
<accession>X1LXA2</accession>